<dbReference type="Proteomes" id="UP001279734">
    <property type="component" value="Unassembled WGS sequence"/>
</dbReference>
<name>A0AAD3T8J9_NEPGR</name>
<reference evidence="1" key="1">
    <citation type="submission" date="2023-05" db="EMBL/GenBank/DDBJ databases">
        <title>Nepenthes gracilis genome sequencing.</title>
        <authorList>
            <person name="Fukushima K."/>
        </authorList>
    </citation>
    <scope>NUCLEOTIDE SEQUENCE</scope>
    <source>
        <strain evidence="1">SING2019-196</strain>
    </source>
</reference>
<dbReference type="EMBL" id="BSYO01000027">
    <property type="protein sequence ID" value="GMH23942.1"/>
    <property type="molecule type" value="Genomic_DNA"/>
</dbReference>
<proteinExistence type="predicted"/>
<evidence type="ECO:0000313" key="1">
    <source>
        <dbReference type="EMBL" id="GMH23942.1"/>
    </source>
</evidence>
<sequence>MFTTGLRSACMEARTRSVASQQWLGLWKENEEKENGSEEDGATLKGIQNSELNISGSVGFTPKQPEIIEFESPDSTKMDHLRQNLAGLHGPQNWASATLALDRMAQ</sequence>
<gene>
    <name evidence="1" type="ORF">Nepgr_025785</name>
</gene>
<evidence type="ECO:0000313" key="2">
    <source>
        <dbReference type="Proteomes" id="UP001279734"/>
    </source>
</evidence>
<organism evidence="1 2">
    <name type="scientific">Nepenthes gracilis</name>
    <name type="common">Slender pitcher plant</name>
    <dbReference type="NCBI Taxonomy" id="150966"/>
    <lineage>
        <taxon>Eukaryota</taxon>
        <taxon>Viridiplantae</taxon>
        <taxon>Streptophyta</taxon>
        <taxon>Embryophyta</taxon>
        <taxon>Tracheophyta</taxon>
        <taxon>Spermatophyta</taxon>
        <taxon>Magnoliopsida</taxon>
        <taxon>eudicotyledons</taxon>
        <taxon>Gunneridae</taxon>
        <taxon>Pentapetalae</taxon>
        <taxon>Caryophyllales</taxon>
        <taxon>Nepenthaceae</taxon>
        <taxon>Nepenthes</taxon>
    </lineage>
</organism>
<keyword evidence="2" id="KW-1185">Reference proteome</keyword>
<protein>
    <submittedName>
        <fullName evidence="1">Uncharacterized protein</fullName>
    </submittedName>
</protein>
<accession>A0AAD3T8J9</accession>
<dbReference type="AlphaFoldDB" id="A0AAD3T8J9"/>
<comment type="caution">
    <text evidence="1">The sequence shown here is derived from an EMBL/GenBank/DDBJ whole genome shotgun (WGS) entry which is preliminary data.</text>
</comment>